<reference evidence="3" key="2">
    <citation type="submission" date="2020-04" db="EMBL/GenBank/DDBJ databases">
        <authorList>
            <consortium name="NCBI Genome Project"/>
        </authorList>
    </citation>
    <scope>NUCLEOTIDE SEQUENCE</scope>
    <source>
        <strain evidence="3">CBS 342.82</strain>
    </source>
</reference>
<dbReference type="PROSITE" id="PS50280">
    <property type="entry name" value="SET"/>
    <property type="match status" value="1"/>
</dbReference>
<reference evidence="3" key="3">
    <citation type="submission" date="2025-08" db="UniProtKB">
        <authorList>
            <consortium name="RefSeq"/>
        </authorList>
    </citation>
    <scope>IDENTIFICATION</scope>
    <source>
        <strain evidence="3">CBS 342.82</strain>
    </source>
</reference>
<organism evidence="3">
    <name type="scientific">Dissoconium aciculare CBS 342.82</name>
    <dbReference type="NCBI Taxonomy" id="1314786"/>
    <lineage>
        <taxon>Eukaryota</taxon>
        <taxon>Fungi</taxon>
        <taxon>Dikarya</taxon>
        <taxon>Ascomycota</taxon>
        <taxon>Pezizomycotina</taxon>
        <taxon>Dothideomycetes</taxon>
        <taxon>Dothideomycetidae</taxon>
        <taxon>Mycosphaerellales</taxon>
        <taxon>Dissoconiaceae</taxon>
        <taxon>Dissoconium</taxon>
    </lineage>
</organism>
<reference evidence="3" key="1">
    <citation type="submission" date="2020-01" db="EMBL/GenBank/DDBJ databases">
        <authorList>
            <consortium name="DOE Joint Genome Institute"/>
            <person name="Haridas S."/>
            <person name="Albert R."/>
            <person name="Binder M."/>
            <person name="Bloem J."/>
            <person name="Labutti K."/>
            <person name="Salamov A."/>
            <person name="Andreopoulos B."/>
            <person name="Baker S.E."/>
            <person name="Barry K."/>
            <person name="Bills G."/>
            <person name="Bluhm B.H."/>
            <person name="Cannon C."/>
            <person name="Castanera R."/>
            <person name="Culley D.E."/>
            <person name="Daum C."/>
            <person name="Ezra D."/>
            <person name="Gonzalez J.B."/>
            <person name="Henrissat B."/>
            <person name="Kuo A."/>
            <person name="Liang C."/>
            <person name="Lipzen A."/>
            <person name="Lutzoni F."/>
            <person name="Magnuson J."/>
            <person name="Mondo S."/>
            <person name="Nolan M."/>
            <person name="Ohm R."/>
            <person name="Pangilinan J."/>
            <person name="Park H.-J."/>
            <person name="Ramirez L."/>
            <person name="Alfaro M."/>
            <person name="Sun H."/>
            <person name="Tritt A."/>
            <person name="Yoshinaga Y."/>
            <person name="Zwiers L.-H."/>
            <person name="Turgeon B.G."/>
            <person name="Goodwin S.B."/>
            <person name="Spatafora J.W."/>
            <person name="Crous P.W."/>
            <person name="Grigoriev I.V."/>
        </authorList>
    </citation>
    <scope>NUCLEOTIDE SEQUENCE</scope>
    <source>
        <strain evidence="3">CBS 342.82</strain>
    </source>
</reference>
<dbReference type="Gene3D" id="3.90.1410.10">
    <property type="entry name" value="set domain protein methyltransferase, domain 1"/>
    <property type="match status" value="1"/>
</dbReference>
<evidence type="ECO:0000259" key="1">
    <source>
        <dbReference type="PROSITE" id="PS50280"/>
    </source>
</evidence>
<dbReference type="GO" id="GO:0016279">
    <property type="term" value="F:protein-lysine N-methyltransferase activity"/>
    <property type="evidence" value="ECO:0007669"/>
    <property type="project" value="UniProtKB-ARBA"/>
</dbReference>
<evidence type="ECO:0000313" key="2">
    <source>
        <dbReference type="Proteomes" id="UP000504637"/>
    </source>
</evidence>
<protein>
    <submittedName>
        <fullName evidence="3">SET domain-containing protein</fullName>
    </submittedName>
</protein>
<keyword evidence="2" id="KW-1185">Reference proteome</keyword>
<dbReference type="AlphaFoldDB" id="A0A6J3LVN6"/>
<dbReference type="RefSeq" id="XP_033456380.1">
    <property type="nucleotide sequence ID" value="XM_033608016.1"/>
</dbReference>
<dbReference type="SUPFAM" id="SSF82199">
    <property type="entry name" value="SET domain"/>
    <property type="match status" value="1"/>
</dbReference>
<dbReference type="PANTHER" id="PTHR13271">
    <property type="entry name" value="UNCHARACTERIZED PUTATIVE METHYLTRANSFERASE"/>
    <property type="match status" value="1"/>
</dbReference>
<name>A0A6J3LVN6_9PEZI</name>
<dbReference type="PANTHER" id="PTHR13271:SF137">
    <property type="entry name" value="SET DOMAIN-CONTAINING PROTEIN"/>
    <property type="match status" value="1"/>
</dbReference>
<gene>
    <name evidence="3" type="ORF">K489DRAFT_413242</name>
</gene>
<dbReference type="OrthoDB" id="341421at2759"/>
<dbReference type="InterPro" id="IPR001214">
    <property type="entry name" value="SET_dom"/>
</dbReference>
<evidence type="ECO:0000313" key="3">
    <source>
        <dbReference type="RefSeq" id="XP_033456380.1"/>
    </source>
</evidence>
<proteinExistence type="predicted"/>
<dbReference type="InterPro" id="IPR050600">
    <property type="entry name" value="SETD3_SETD6_MTase"/>
</dbReference>
<feature type="domain" description="SET" evidence="1">
    <location>
        <begin position="40"/>
        <end position="253"/>
    </location>
</feature>
<dbReference type="GeneID" id="54365815"/>
<dbReference type="Proteomes" id="UP000504637">
    <property type="component" value="Unplaced"/>
</dbReference>
<accession>A0A6J3LVN6</accession>
<dbReference type="InterPro" id="IPR046341">
    <property type="entry name" value="SET_dom_sf"/>
</dbReference>
<sequence length="428" mass="47717">MAYQRDSPRVMTSQVESSNTAVVGNSIDKLEYFTQWSQSRGIQISGVAPALLPGRGLGLVAIEDLKQGQRIVLVPNKAMLRPVISASGTSKPDMHKEISRQAQLAMTLMAECRKVDSPLRLWEATWPSRVDLAACMPIQWEPSLQRLLPPATQDLLKDQIEEYGRDLNAAAQLCGQGFDNPEFLYYWCIVSTRGFHFKPVGNSPAYTIMCPFLDFANHGPSGSGIKVEQTRNGYEAVLDRDYAANTEIVFTYGSRSNDRLLVEYGFMASSTTSHPVSISTDDSIPIDDVLIPALLSVEGKLRSFGYWNGYVLDSASAKVCHKTQVAVRALLLDERQFMQYCSRGEDSGGIDRTQEVNGFLAPLFETFLKQARDTQRNLDALEGSIQESVDQEYIRTTAVSLIRERWAQIELVVATWLSMLGSRGHEQR</sequence>